<keyword evidence="1" id="KW-1133">Transmembrane helix</keyword>
<dbReference type="RefSeq" id="WP_210802202.1">
    <property type="nucleotide sequence ID" value="NZ_JAGQDE010000008.1"/>
</dbReference>
<keyword evidence="1" id="KW-0472">Membrane</keyword>
<evidence type="ECO:0000313" key="2">
    <source>
        <dbReference type="EMBL" id="MBQ0959551.1"/>
    </source>
</evidence>
<protein>
    <submittedName>
        <fullName evidence="2">DUF2065 domain-containing protein</fullName>
    </submittedName>
</protein>
<comment type="caution">
    <text evidence="2">The sequence shown here is derived from an EMBL/GenBank/DDBJ whole genome shotgun (WGS) entry which is preliminary data.</text>
</comment>
<evidence type="ECO:0000313" key="3">
    <source>
        <dbReference type="Proteomes" id="UP000678374"/>
    </source>
</evidence>
<dbReference type="Pfam" id="PF09838">
    <property type="entry name" value="DUF2065"/>
    <property type="match status" value="1"/>
</dbReference>
<feature type="transmembrane region" description="Helical" evidence="1">
    <location>
        <begin position="49"/>
        <end position="67"/>
    </location>
</feature>
<evidence type="ECO:0000256" key="1">
    <source>
        <dbReference type="SAM" id="Phobius"/>
    </source>
</evidence>
<accession>A0A940YNE3</accession>
<proteinExistence type="predicted"/>
<name>A0A940YNE3_9BURK</name>
<dbReference type="PANTHER" id="PTHR38602:SF1">
    <property type="entry name" value="INNER MEMBRANE PROTEIN"/>
    <property type="match status" value="1"/>
</dbReference>
<dbReference type="Proteomes" id="UP000678374">
    <property type="component" value="Unassembled WGS sequence"/>
</dbReference>
<reference evidence="2" key="1">
    <citation type="submission" date="2021-04" db="EMBL/GenBank/DDBJ databases">
        <title>The genome sequence of Ideonella sp. 4Y11.</title>
        <authorList>
            <person name="Liu Y."/>
        </authorList>
    </citation>
    <scope>NUCLEOTIDE SEQUENCE</scope>
    <source>
        <strain evidence="2">4Y11</strain>
    </source>
</reference>
<dbReference type="AlphaFoldDB" id="A0A940YNE3"/>
<dbReference type="EMBL" id="JAGQDE010000008">
    <property type="protein sequence ID" value="MBQ0959551.1"/>
    <property type="molecule type" value="Genomic_DNA"/>
</dbReference>
<keyword evidence="1" id="KW-0812">Transmembrane</keyword>
<sequence>MTPDGGSWTDWLWPALGLMLVIEGLMPLLHPQGWREVFRRVLAMQDGQIRFIGMASIAIGALLLWLAS</sequence>
<gene>
    <name evidence="2" type="ORF">KAK06_11390</name>
</gene>
<dbReference type="PANTHER" id="PTHR38602">
    <property type="entry name" value="INNER MEMBRANE PROTEIN-RELATED"/>
    <property type="match status" value="1"/>
</dbReference>
<dbReference type="InterPro" id="IPR019201">
    <property type="entry name" value="DUF2065"/>
</dbReference>
<keyword evidence="3" id="KW-1185">Reference proteome</keyword>
<organism evidence="2 3">
    <name type="scientific">Ideonella aquatica</name>
    <dbReference type="NCBI Taxonomy" id="2824119"/>
    <lineage>
        <taxon>Bacteria</taxon>
        <taxon>Pseudomonadati</taxon>
        <taxon>Pseudomonadota</taxon>
        <taxon>Betaproteobacteria</taxon>
        <taxon>Burkholderiales</taxon>
        <taxon>Sphaerotilaceae</taxon>
        <taxon>Ideonella</taxon>
    </lineage>
</organism>
<feature type="transmembrane region" description="Helical" evidence="1">
    <location>
        <begin position="12"/>
        <end position="29"/>
    </location>
</feature>